<feature type="compositionally biased region" description="Basic and acidic residues" evidence="1">
    <location>
        <begin position="101"/>
        <end position="115"/>
    </location>
</feature>
<feature type="region of interest" description="Disordered" evidence="1">
    <location>
        <begin position="101"/>
        <end position="132"/>
    </location>
</feature>
<sequence>MPSLFARTSSLQIITLPGEAMPNVPPAAPHRNRPVDTDGDRLLSPHEIAILMVLASEPRRQQGDPADLHCLVDRGLVRLDAAPLAEAHVRLSDRGRQMVSRLAERDRPRCSRHADFTTAGRTSGETPQRAPR</sequence>
<evidence type="ECO:0000313" key="4">
    <source>
        <dbReference type="Proteomes" id="UP000193146"/>
    </source>
</evidence>
<dbReference type="AlphaFoldDB" id="A0A1X1PGA1"/>
<protein>
    <submittedName>
        <fullName evidence="3">Uncharacterized protein</fullName>
    </submittedName>
</protein>
<name>A0A1X1PGA1_9BURK</name>
<dbReference type="EMBL" id="NBYX01000008">
    <property type="protein sequence ID" value="ORT85129.1"/>
    <property type="molecule type" value="Genomic_DNA"/>
</dbReference>
<proteinExistence type="predicted"/>
<reference evidence="3 4" key="1">
    <citation type="submission" date="2017-04" db="EMBL/GenBank/DDBJ databases">
        <title>Burkholderia puraquae sp. nov., a novel Burkholderia cepacia complex species from hospital setting samples.</title>
        <authorList>
            <person name="Martina P."/>
            <person name="Leguizamon M."/>
            <person name="Prieto C."/>
            <person name="Sousa S."/>
            <person name="Montanaro P."/>
            <person name="Draghi W."/>
            <person name="Staembler M."/>
            <person name="Bettiol M."/>
            <person name="Figoli C."/>
            <person name="Palau J."/>
            <person name="Alvarez F."/>
            <person name="Benetti S."/>
            <person name="Anchat E."/>
            <person name="Vescina C."/>
            <person name="Ferreras J."/>
            <person name="Lasch P."/>
            <person name="Lagares A."/>
            <person name="Zorreguieta A."/>
            <person name="Yantorno O."/>
            <person name="Bosch A."/>
        </authorList>
    </citation>
    <scope>NUCLEOTIDE SEQUENCE [LARGE SCALE GENOMIC DNA]</scope>
    <source>
        <strain evidence="3 4">CAMPA 1040</strain>
    </source>
</reference>
<evidence type="ECO:0000313" key="5">
    <source>
        <dbReference type="Proteomes" id="UP000494135"/>
    </source>
</evidence>
<accession>A0A1X1PGA1</accession>
<dbReference type="InterPro" id="IPR018247">
    <property type="entry name" value="EF_Hand_1_Ca_BS"/>
</dbReference>
<dbReference type="PROSITE" id="PS00018">
    <property type="entry name" value="EF_HAND_1"/>
    <property type="match status" value="1"/>
</dbReference>
<reference evidence="2 5" key="2">
    <citation type="submission" date="2020-04" db="EMBL/GenBank/DDBJ databases">
        <authorList>
            <person name="De Canck E."/>
        </authorList>
    </citation>
    <scope>NUCLEOTIDE SEQUENCE [LARGE SCALE GENOMIC DNA]</scope>
    <source>
        <strain evidence="2 5">LMG 29660</strain>
    </source>
</reference>
<dbReference type="EMBL" id="CADIKG010000007">
    <property type="protein sequence ID" value="CAB3758284.1"/>
    <property type="molecule type" value="Genomic_DNA"/>
</dbReference>
<dbReference type="RefSeq" id="WP_085040267.1">
    <property type="nucleotide sequence ID" value="NZ_NBYX01000008.1"/>
</dbReference>
<dbReference type="Proteomes" id="UP000494135">
    <property type="component" value="Unassembled WGS sequence"/>
</dbReference>
<evidence type="ECO:0000256" key="1">
    <source>
        <dbReference type="SAM" id="MobiDB-lite"/>
    </source>
</evidence>
<evidence type="ECO:0000313" key="2">
    <source>
        <dbReference type="EMBL" id="CAB3758284.1"/>
    </source>
</evidence>
<dbReference type="Proteomes" id="UP000193146">
    <property type="component" value="Unassembled WGS sequence"/>
</dbReference>
<dbReference type="OrthoDB" id="9034987at2"/>
<keyword evidence="4" id="KW-1185">Reference proteome</keyword>
<evidence type="ECO:0000313" key="3">
    <source>
        <dbReference type="EMBL" id="ORT85129.1"/>
    </source>
</evidence>
<gene>
    <name evidence="3" type="ORF">B7G54_17880</name>
    <name evidence="2" type="ORF">LMG29660_03383</name>
</gene>
<organism evidence="3 4">
    <name type="scientific">Burkholderia puraquae</name>
    <dbReference type="NCBI Taxonomy" id="1904757"/>
    <lineage>
        <taxon>Bacteria</taxon>
        <taxon>Pseudomonadati</taxon>
        <taxon>Pseudomonadota</taxon>
        <taxon>Betaproteobacteria</taxon>
        <taxon>Burkholderiales</taxon>
        <taxon>Burkholderiaceae</taxon>
        <taxon>Burkholderia</taxon>
        <taxon>Burkholderia cepacia complex</taxon>
    </lineage>
</organism>